<comment type="subcellular location">
    <subcellularLocation>
        <location evidence="2">Nucleus</location>
    </subcellularLocation>
</comment>
<evidence type="ECO:0000259" key="8">
    <source>
        <dbReference type="Pfam" id="PF13359"/>
    </source>
</evidence>
<evidence type="ECO:0000256" key="4">
    <source>
        <dbReference type="ARBA" id="ARBA00022722"/>
    </source>
</evidence>
<keyword evidence="5" id="KW-0479">Metal-binding</keyword>
<comment type="caution">
    <text evidence="9">The sequence shown here is derived from an EMBL/GenBank/DDBJ whole genome shotgun (WGS) entry which is preliminary data.</text>
</comment>
<keyword evidence="4" id="KW-0540">Nuclease</keyword>
<evidence type="ECO:0000313" key="9">
    <source>
        <dbReference type="EMBL" id="CAG8852987.1"/>
    </source>
</evidence>
<gene>
    <name evidence="9" type="ORF">GMARGA_LOCUS41808</name>
</gene>
<organism evidence="9 10">
    <name type="scientific">Gigaspora margarita</name>
    <dbReference type="NCBI Taxonomy" id="4874"/>
    <lineage>
        <taxon>Eukaryota</taxon>
        <taxon>Fungi</taxon>
        <taxon>Fungi incertae sedis</taxon>
        <taxon>Mucoromycota</taxon>
        <taxon>Glomeromycotina</taxon>
        <taxon>Glomeromycetes</taxon>
        <taxon>Diversisporales</taxon>
        <taxon>Gigasporaceae</taxon>
        <taxon>Gigaspora</taxon>
    </lineage>
</organism>
<sequence length="203" mass="23734">MKFLNKKQNPVEKQLAITLYRLGCKATIRDICSKFGIEEGTVPLFTSRVVEAIKFLKKDVIIWSREDYRQKVHEGFKDLHGFPNIISALDRSHINLFEVPSKPNKDVYFTRKRRYAIHLQAIVDHQGLFINYDVGYLVSVHDAKVFWNSGLYHYRNQLFENNDYLLADSVYPISLNIIPSFKNLSDLRQSAFNKKHNKSRVVV</sequence>
<comment type="similarity">
    <text evidence="3">Belongs to the HARBI1 family.</text>
</comment>
<evidence type="ECO:0000256" key="1">
    <source>
        <dbReference type="ARBA" id="ARBA00001968"/>
    </source>
</evidence>
<accession>A0ABN7XDJ4</accession>
<comment type="cofactor">
    <cofactor evidence="1">
        <name>a divalent metal cation</name>
        <dbReference type="ChEBI" id="CHEBI:60240"/>
    </cofactor>
</comment>
<dbReference type="Proteomes" id="UP000789901">
    <property type="component" value="Unassembled WGS sequence"/>
</dbReference>
<keyword evidence="7" id="KW-0539">Nucleus</keyword>
<keyword evidence="10" id="KW-1185">Reference proteome</keyword>
<reference evidence="9 10" key="1">
    <citation type="submission" date="2021-06" db="EMBL/GenBank/DDBJ databases">
        <authorList>
            <person name="Kallberg Y."/>
            <person name="Tangrot J."/>
            <person name="Rosling A."/>
        </authorList>
    </citation>
    <scope>NUCLEOTIDE SEQUENCE [LARGE SCALE GENOMIC DNA]</scope>
    <source>
        <strain evidence="9 10">120-4 pot B 10/14</strain>
    </source>
</reference>
<keyword evidence="6" id="KW-0378">Hydrolase</keyword>
<evidence type="ECO:0000256" key="5">
    <source>
        <dbReference type="ARBA" id="ARBA00022723"/>
    </source>
</evidence>
<feature type="non-terminal residue" evidence="9">
    <location>
        <position position="203"/>
    </location>
</feature>
<evidence type="ECO:0000313" key="10">
    <source>
        <dbReference type="Proteomes" id="UP000789901"/>
    </source>
</evidence>
<evidence type="ECO:0000256" key="3">
    <source>
        <dbReference type="ARBA" id="ARBA00006958"/>
    </source>
</evidence>
<dbReference type="InterPro" id="IPR045249">
    <property type="entry name" value="HARBI1-like"/>
</dbReference>
<evidence type="ECO:0000256" key="2">
    <source>
        <dbReference type="ARBA" id="ARBA00004123"/>
    </source>
</evidence>
<evidence type="ECO:0000256" key="7">
    <source>
        <dbReference type="ARBA" id="ARBA00023242"/>
    </source>
</evidence>
<dbReference type="PANTHER" id="PTHR22930:SF85">
    <property type="entry name" value="GH03217P-RELATED"/>
    <property type="match status" value="1"/>
</dbReference>
<protein>
    <submittedName>
        <fullName evidence="9">16199_t:CDS:1</fullName>
    </submittedName>
</protein>
<dbReference type="Pfam" id="PF13359">
    <property type="entry name" value="DDE_Tnp_4"/>
    <property type="match status" value="1"/>
</dbReference>
<name>A0ABN7XDJ4_GIGMA</name>
<feature type="domain" description="DDE Tnp4" evidence="8">
    <location>
        <begin position="90"/>
        <end position="203"/>
    </location>
</feature>
<evidence type="ECO:0000256" key="6">
    <source>
        <dbReference type="ARBA" id="ARBA00022801"/>
    </source>
</evidence>
<feature type="non-terminal residue" evidence="9">
    <location>
        <position position="1"/>
    </location>
</feature>
<dbReference type="PANTHER" id="PTHR22930">
    <property type="match status" value="1"/>
</dbReference>
<dbReference type="InterPro" id="IPR027806">
    <property type="entry name" value="HARBI1_dom"/>
</dbReference>
<dbReference type="EMBL" id="CAJVQB010118487">
    <property type="protein sequence ID" value="CAG8852987.1"/>
    <property type="molecule type" value="Genomic_DNA"/>
</dbReference>
<proteinExistence type="inferred from homology"/>